<evidence type="ECO:0000313" key="3">
    <source>
        <dbReference type="EMBL" id="CUV31018.1"/>
    </source>
</evidence>
<dbReference type="Pfam" id="PF09937">
    <property type="entry name" value="DUF2169"/>
    <property type="match status" value="1"/>
</dbReference>
<evidence type="ECO:0000256" key="1">
    <source>
        <dbReference type="SAM" id="MobiDB-lite"/>
    </source>
</evidence>
<feature type="region of interest" description="Disordered" evidence="1">
    <location>
        <begin position="359"/>
        <end position="378"/>
    </location>
</feature>
<protein>
    <recommendedName>
        <fullName evidence="2">DUF2169 domain-containing protein</fullName>
    </recommendedName>
</protein>
<accession>A0A0S4V967</accession>
<sequence>MEVVVGSERLAGGVITALDVSGREHLVLVAKATWSLPAPGERPRPLLPQTLAMADIFVGEPGQSAMLYGTDFARFKPRCDVLFNASAHAPSGQPVQELLVAWQVGPLKKGVHVVGQRMWRKRLGLVSLTKPEPFTQMPLHYGLAFGGSRTYKKGRGDQAQELTDAHLANPDGIGWFGKHTMGDIDGARAPSLEALDDAISDPDGKHRPVAFSAIARHWAPRRQYAGTYDEAWQKNVFPFLPNDFDERFHQCAPEDQQMDYPKGGEQVILRHLMAGREYMEFRLPAFDTVHFRILRKDYSTEMPQPVVDTLYFEPDEGRFSAVWRASVPIRRRLQEFATVAIGPVDPAWWEAVQSGQDGGCEGCSEPEAIEDSISEVEA</sequence>
<evidence type="ECO:0000259" key="2">
    <source>
        <dbReference type="Pfam" id="PF09937"/>
    </source>
</evidence>
<evidence type="ECO:0000313" key="4">
    <source>
        <dbReference type="EMBL" id="CUV56978.1"/>
    </source>
</evidence>
<feature type="domain" description="DUF2169" evidence="2">
    <location>
        <begin position="22"/>
        <end position="324"/>
    </location>
</feature>
<proteinExistence type="predicted"/>
<feature type="compositionally biased region" description="Acidic residues" evidence="1">
    <location>
        <begin position="367"/>
        <end position="378"/>
    </location>
</feature>
<name>A0A0S4V967_RALSL</name>
<dbReference type="InterPro" id="IPR018683">
    <property type="entry name" value="DUF2169"/>
</dbReference>
<dbReference type="AlphaFoldDB" id="A0A0S4V967"/>
<dbReference type="EMBL" id="LN899820">
    <property type="protein sequence ID" value="CUV56978.1"/>
    <property type="molecule type" value="Genomic_DNA"/>
</dbReference>
<gene>
    <name evidence="3" type="ORF">RUN1985_v1_770021</name>
    <name evidence="4" type="ORF">RUN215_v1_1060022</name>
</gene>
<reference evidence="3" key="1">
    <citation type="submission" date="2015-10" db="EMBL/GenBank/DDBJ databases">
        <authorList>
            <person name="Gilbert D.G."/>
        </authorList>
    </citation>
    <scope>NUCLEOTIDE SEQUENCE</scope>
    <source>
        <strain evidence="3">Phyl III-seqv23</strain>
    </source>
</reference>
<dbReference type="EMBL" id="LN899824">
    <property type="protein sequence ID" value="CUV31018.1"/>
    <property type="molecule type" value="Genomic_DNA"/>
</dbReference>
<organism evidence="3">
    <name type="scientific">Ralstonia solanacearum</name>
    <name type="common">Pseudomonas solanacearum</name>
    <dbReference type="NCBI Taxonomy" id="305"/>
    <lineage>
        <taxon>Bacteria</taxon>
        <taxon>Pseudomonadati</taxon>
        <taxon>Pseudomonadota</taxon>
        <taxon>Betaproteobacteria</taxon>
        <taxon>Burkholderiales</taxon>
        <taxon>Burkholderiaceae</taxon>
        <taxon>Ralstonia</taxon>
        <taxon>Ralstonia solanacearum species complex</taxon>
    </lineage>
</organism>